<keyword evidence="1" id="KW-0812">Transmembrane</keyword>
<keyword evidence="3" id="KW-1185">Reference proteome</keyword>
<dbReference type="KEGG" id="ehx:EMIHUDRAFT_246641"/>
<reference evidence="3" key="1">
    <citation type="journal article" date="2013" name="Nature">
        <title>Pan genome of the phytoplankton Emiliania underpins its global distribution.</title>
        <authorList>
            <person name="Read B.A."/>
            <person name="Kegel J."/>
            <person name="Klute M.J."/>
            <person name="Kuo A."/>
            <person name="Lefebvre S.C."/>
            <person name="Maumus F."/>
            <person name="Mayer C."/>
            <person name="Miller J."/>
            <person name="Monier A."/>
            <person name="Salamov A."/>
            <person name="Young J."/>
            <person name="Aguilar M."/>
            <person name="Claverie J.M."/>
            <person name="Frickenhaus S."/>
            <person name="Gonzalez K."/>
            <person name="Herman E.K."/>
            <person name="Lin Y.C."/>
            <person name="Napier J."/>
            <person name="Ogata H."/>
            <person name="Sarno A.F."/>
            <person name="Shmutz J."/>
            <person name="Schroeder D."/>
            <person name="de Vargas C."/>
            <person name="Verret F."/>
            <person name="von Dassow P."/>
            <person name="Valentin K."/>
            <person name="Van de Peer Y."/>
            <person name="Wheeler G."/>
            <person name="Dacks J.B."/>
            <person name="Delwiche C.F."/>
            <person name="Dyhrman S.T."/>
            <person name="Glockner G."/>
            <person name="John U."/>
            <person name="Richards T."/>
            <person name="Worden A.Z."/>
            <person name="Zhang X."/>
            <person name="Grigoriev I.V."/>
            <person name="Allen A.E."/>
            <person name="Bidle K."/>
            <person name="Borodovsky M."/>
            <person name="Bowler C."/>
            <person name="Brownlee C."/>
            <person name="Cock J.M."/>
            <person name="Elias M."/>
            <person name="Gladyshev V.N."/>
            <person name="Groth M."/>
            <person name="Guda C."/>
            <person name="Hadaegh A."/>
            <person name="Iglesias-Rodriguez M.D."/>
            <person name="Jenkins J."/>
            <person name="Jones B.M."/>
            <person name="Lawson T."/>
            <person name="Leese F."/>
            <person name="Lindquist E."/>
            <person name="Lobanov A."/>
            <person name="Lomsadze A."/>
            <person name="Malik S.B."/>
            <person name="Marsh M.E."/>
            <person name="Mackinder L."/>
            <person name="Mock T."/>
            <person name="Mueller-Roeber B."/>
            <person name="Pagarete A."/>
            <person name="Parker M."/>
            <person name="Probert I."/>
            <person name="Quesneville H."/>
            <person name="Raines C."/>
            <person name="Rensing S.A."/>
            <person name="Riano-Pachon D.M."/>
            <person name="Richier S."/>
            <person name="Rokitta S."/>
            <person name="Shiraiwa Y."/>
            <person name="Soanes D.M."/>
            <person name="van der Giezen M."/>
            <person name="Wahlund T.M."/>
            <person name="Williams B."/>
            <person name="Wilson W."/>
            <person name="Wolfe G."/>
            <person name="Wurch L.L."/>
        </authorList>
    </citation>
    <scope>NUCLEOTIDE SEQUENCE</scope>
</reference>
<evidence type="ECO:0008006" key="4">
    <source>
        <dbReference type="Google" id="ProtNLM"/>
    </source>
</evidence>
<dbReference type="PaxDb" id="2903-EOD13736"/>
<dbReference type="AlphaFoldDB" id="A0A0D3IR51"/>
<keyword evidence="1" id="KW-0472">Membrane</keyword>
<evidence type="ECO:0000313" key="3">
    <source>
        <dbReference type="Proteomes" id="UP000013827"/>
    </source>
</evidence>
<dbReference type="Proteomes" id="UP000013827">
    <property type="component" value="Unassembled WGS sequence"/>
</dbReference>
<proteinExistence type="predicted"/>
<dbReference type="GeneID" id="17259880"/>
<keyword evidence="1" id="KW-1133">Transmembrane helix</keyword>
<evidence type="ECO:0000256" key="1">
    <source>
        <dbReference type="SAM" id="Phobius"/>
    </source>
</evidence>
<dbReference type="InterPro" id="IPR034804">
    <property type="entry name" value="SQR/QFR_C/D"/>
</dbReference>
<organism evidence="2 3">
    <name type="scientific">Emiliania huxleyi (strain CCMP1516)</name>
    <dbReference type="NCBI Taxonomy" id="280463"/>
    <lineage>
        <taxon>Eukaryota</taxon>
        <taxon>Haptista</taxon>
        <taxon>Haptophyta</taxon>
        <taxon>Prymnesiophyceae</taxon>
        <taxon>Isochrysidales</taxon>
        <taxon>Noelaerhabdaceae</taxon>
        <taxon>Emiliania</taxon>
    </lineage>
</organism>
<dbReference type="GO" id="GO:0016020">
    <property type="term" value="C:membrane"/>
    <property type="evidence" value="ECO:0007669"/>
    <property type="project" value="InterPro"/>
</dbReference>
<accession>A0A0D3IR51</accession>
<feature type="transmembrane region" description="Helical" evidence="1">
    <location>
        <begin position="15"/>
        <end position="35"/>
    </location>
</feature>
<protein>
    <recommendedName>
        <fullName evidence="4">Amino acid permease/ SLC12A domain-containing protein</fullName>
    </recommendedName>
</protein>
<name>A0A0D3IR51_EMIH1</name>
<sequence>MIAYSSITVRITGGIAYAYIVGVTALALFGGAGALEQAVQSLPEGGVTLPAAKFAVSWPFVYHWVGCARHMVSW</sequence>
<dbReference type="EnsemblProtists" id="EOD13736">
    <property type="protein sequence ID" value="EOD13736"/>
    <property type="gene ID" value="EMIHUDRAFT_246641"/>
</dbReference>
<reference evidence="2" key="2">
    <citation type="submission" date="2024-10" db="UniProtKB">
        <authorList>
            <consortium name="EnsemblProtists"/>
        </authorList>
    </citation>
    <scope>IDENTIFICATION</scope>
</reference>
<dbReference type="HOGENOM" id="CLU_2692975_0_0_1"/>
<evidence type="ECO:0000313" key="2">
    <source>
        <dbReference type="EnsemblProtists" id="EOD13736"/>
    </source>
</evidence>
<dbReference type="Gene3D" id="1.20.1300.10">
    <property type="entry name" value="Fumarate reductase/succinate dehydrogenase, transmembrane subunit"/>
    <property type="match status" value="1"/>
</dbReference>
<dbReference type="RefSeq" id="XP_005766165.1">
    <property type="nucleotide sequence ID" value="XM_005766108.1"/>
</dbReference>